<dbReference type="GO" id="GO:0046872">
    <property type="term" value="F:metal ion binding"/>
    <property type="evidence" value="ECO:0007669"/>
    <property type="project" value="UniProtKB-KW"/>
</dbReference>
<dbReference type="GO" id="GO:0030091">
    <property type="term" value="P:protein repair"/>
    <property type="evidence" value="ECO:0007669"/>
    <property type="project" value="UniProtKB-UniRule"/>
</dbReference>
<reference evidence="7" key="1">
    <citation type="submission" date="2015-04" db="EMBL/GenBank/DDBJ databases">
        <authorList>
            <person name="Syromyatnikov M.Y."/>
            <person name="Popov V.N."/>
        </authorList>
    </citation>
    <scope>NUCLEOTIDE SEQUENCE</scope>
    <source>
        <strain evidence="7">MO-1</strain>
    </source>
</reference>
<dbReference type="InterPro" id="IPR006311">
    <property type="entry name" value="TAT_signal"/>
</dbReference>
<comment type="PTM">
    <text evidence="5">Predicted to be exported by the Tat system. The position of the signal peptide cleavage has not been experimentally proven.</text>
</comment>
<feature type="binding site" evidence="5">
    <location>
        <position position="235"/>
    </location>
    <ligand>
        <name>Mo-molybdopterin</name>
        <dbReference type="ChEBI" id="CHEBI:71302"/>
    </ligand>
</feature>
<comment type="caution">
    <text evidence="5">Lacks conserved residue(s) required for the propagation of feature annotation.</text>
</comment>
<dbReference type="EC" id="1.8.5.-" evidence="5"/>
<keyword evidence="3 5" id="KW-0732">Signal</keyword>
<feature type="binding site" evidence="5">
    <location>
        <begin position="246"/>
        <end position="248"/>
    </location>
    <ligand>
        <name>Mo-molybdopterin</name>
        <dbReference type="ChEBI" id="CHEBI:71302"/>
    </ligand>
</feature>
<comment type="catalytic activity">
    <reaction evidence="5">
        <text>L-methionyl-[protein] + a quinone + H2O = L-methionyl-(S)-S-oxide-[protein] + a quinol</text>
        <dbReference type="Rhea" id="RHEA:51292"/>
        <dbReference type="Rhea" id="RHEA-COMP:12313"/>
        <dbReference type="Rhea" id="RHEA-COMP:12315"/>
        <dbReference type="ChEBI" id="CHEBI:15377"/>
        <dbReference type="ChEBI" id="CHEBI:16044"/>
        <dbReference type="ChEBI" id="CHEBI:24646"/>
        <dbReference type="ChEBI" id="CHEBI:44120"/>
        <dbReference type="ChEBI" id="CHEBI:132124"/>
    </reaction>
</comment>
<feature type="domain" description="Oxidoreductase molybdopterin-binding" evidence="6">
    <location>
        <begin position="109"/>
        <end position="264"/>
    </location>
</feature>
<dbReference type="InterPro" id="IPR000572">
    <property type="entry name" value="OxRdtase_Mopterin-bd_dom"/>
</dbReference>
<organism evidence="7">
    <name type="scientific">Magnetococcus massalia (strain MO-1)</name>
    <dbReference type="NCBI Taxonomy" id="451514"/>
    <lineage>
        <taxon>Bacteria</taxon>
        <taxon>Pseudomonadati</taxon>
        <taxon>Pseudomonadota</taxon>
        <taxon>Magnetococcia</taxon>
        <taxon>Magnetococcales</taxon>
        <taxon>Magnetococcaceae</taxon>
        <taxon>Magnetococcus</taxon>
    </lineage>
</organism>
<dbReference type="GO" id="GO:0016672">
    <property type="term" value="F:oxidoreductase activity, acting on a sulfur group of donors, quinone or similar compound as acceptor"/>
    <property type="evidence" value="ECO:0007669"/>
    <property type="project" value="UniProtKB-UniRule"/>
</dbReference>
<gene>
    <name evidence="5" type="primary">msrP</name>
    <name evidence="7" type="ORF">MAGMO_0267</name>
</gene>
<comment type="cofactor">
    <cofactor evidence="5">
        <name>Mo-molybdopterin</name>
        <dbReference type="ChEBI" id="CHEBI:71302"/>
    </cofactor>
    <text evidence="5">Binds 1 Mo-molybdopterin (Mo-MPT) cofactor per subunit.</text>
</comment>
<comment type="similarity">
    <text evidence="5">Belongs to the MsrP family.</text>
</comment>
<dbReference type="Pfam" id="PF00174">
    <property type="entry name" value="Oxidored_molyb"/>
    <property type="match status" value="1"/>
</dbReference>
<evidence type="ECO:0000256" key="3">
    <source>
        <dbReference type="ARBA" id="ARBA00022729"/>
    </source>
</evidence>
<comment type="function">
    <text evidence="5">Part of the MsrPQ system that repairs oxidized periplasmic proteins containing methionine sulfoxide residues (Met-O), using respiratory chain electrons. Thus protects these proteins from oxidative-stress damage caused by reactive species of oxygen and chlorine generated by the host defense mechanisms. MsrPQ is essential for the maintenance of envelope integrity under bleach stress, rescuing a wide series of structurally unrelated periplasmic proteins from methionine oxidation. The catalytic subunit MsrP is non-stereospecific, being able to reduce both (R-) and (S-) diastereoisomers of methionine sulfoxide.</text>
</comment>
<feature type="binding site" evidence="5">
    <location>
        <begin position="92"/>
        <end position="93"/>
    </location>
    <ligand>
        <name>Mo-molybdopterin</name>
        <dbReference type="ChEBI" id="CHEBI:71302"/>
    </ligand>
</feature>
<feature type="binding site" evidence="5">
    <location>
        <position position="147"/>
    </location>
    <ligand>
        <name>Mo-molybdopterin</name>
        <dbReference type="ChEBI" id="CHEBI:71302"/>
    </ligand>
    <ligandPart>
        <name>Mo</name>
        <dbReference type="ChEBI" id="CHEBI:28685"/>
    </ligandPart>
</feature>
<dbReference type="PROSITE" id="PS51318">
    <property type="entry name" value="TAT"/>
    <property type="match status" value="1"/>
</dbReference>
<keyword evidence="4 5" id="KW-0560">Oxidoreductase</keyword>
<evidence type="ECO:0000256" key="1">
    <source>
        <dbReference type="ARBA" id="ARBA00022505"/>
    </source>
</evidence>
<sequence length="326" mass="37552">MTDQWKSDMGDSEVTDHDLYMKRRHFLQGSLLGSMGLTLGMSMGLPQLGQAAKSPAWPRQGESPMEDYKRGMFNSGEALTDYKDATGYCNFYELGSRKRDPKKNAHWLKTDPWSVAIDGEVAKPGVIQLEDLIRPHQLEERIYRLRCVEAWSMVIPWIGFPLADLIKRFEPTSRAKYVAFETLMDLKNLKGQERQMIDWPYVEGLRMDEAMNPLTLLAVGLYGKVMPNQNGAPLRLVVPWKYGFKSIKSIVRIRLSESKPPTAWNRYAPQEYGFYANVNPSVDHPRWSQAKERRIGEFRKRKTLMFNGYGDYVAGLYEGMDLAKEY</sequence>
<evidence type="ECO:0000313" key="7">
    <source>
        <dbReference type="EMBL" id="CRH04480.1"/>
    </source>
</evidence>
<feature type="binding site" evidence="5">
    <location>
        <position position="230"/>
    </location>
    <ligand>
        <name>Mo-molybdopterin</name>
        <dbReference type="ChEBI" id="CHEBI:71302"/>
    </ligand>
</feature>
<evidence type="ECO:0000256" key="5">
    <source>
        <dbReference type="HAMAP-Rule" id="MF_01206"/>
    </source>
</evidence>
<keyword evidence="2 5" id="KW-0479">Metal-binding</keyword>
<dbReference type="SUPFAM" id="SSF56524">
    <property type="entry name" value="Oxidoreductase molybdopterin-binding domain"/>
    <property type="match status" value="1"/>
</dbReference>
<evidence type="ECO:0000259" key="6">
    <source>
        <dbReference type="Pfam" id="PF00174"/>
    </source>
</evidence>
<comment type="subunit">
    <text evidence="5">Heterodimer of a catalytic subunit (MsrP) and a heme-binding subunit (MsrQ).</text>
</comment>
<evidence type="ECO:0000256" key="2">
    <source>
        <dbReference type="ARBA" id="ARBA00022723"/>
    </source>
</evidence>
<evidence type="ECO:0000256" key="4">
    <source>
        <dbReference type="ARBA" id="ARBA00023002"/>
    </source>
</evidence>
<dbReference type="NCBIfam" id="NF003767">
    <property type="entry name" value="PRK05363.1"/>
    <property type="match status" value="1"/>
</dbReference>
<dbReference type="EMBL" id="LO017727">
    <property type="protein sequence ID" value="CRH04480.1"/>
    <property type="molecule type" value="Genomic_DNA"/>
</dbReference>
<dbReference type="PANTHER" id="PTHR43032">
    <property type="entry name" value="PROTEIN-METHIONINE-SULFOXIDE REDUCTASE"/>
    <property type="match status" value="1"/>
</dbReference>
<feature type="binding site" evidence="5">
    <location>
        <position position="182"/>
    </location>
    <ligand>
        <name>Mo-molybdopterin</name>
        <dbReference type="ChEBI" id="CHEBI:71302"/>
    </ligand>
</feature>
<protein>
    <recommendedName>
        <fullName evidence="5">Protein-methionine-sulfoxide reductase catalytic subunit MsrP</fullName>
        <ecNumber evidence="5">1.8.5.-</ecNumber>
    </recommendedName>
</protein>
<proteinExistence type="inferred from homology"/>
<keyword evidence="1 5" id="KW-0500">Molybdenum</keyword>
<dbReference type="PANTHER" id="PTHR43032:SF3">
    <property type="entry name" value="PROTEIN-METHIONINE-SULFOXIDE REDUCTASE CATALYTIC SUBUNIT MSRP"/>
    <property type="match status" value="1"/>
</dbReference>
<comment type="catalytic activity">
    <reaction evidence="5">
        <text>L-methionyl-[protein] + a quinone + H2O = L-methionyl-(R)-S-oxide-[protein] + a quinol</text>
        <dbReference type="Rhea" id="RHEA:51296"/>
        <dbReference type="Rhea" id="RHEA-COMP:12313"/>
        <dbReference type="Rhea" id="RHEA-COMP:12314"/>
        <dbReference type="ChEBI" id="CHEBI:15377"/>
        <dbReference type="ChEBI" id="CHEBI:16044"/>
        <dbReference type="ChEBI" id="CHEBI:24646"/>
        <dbReference type="ChEBI" id="CHEBI:45764"/>
        <dbReference type="ChEBI" id="CHEBI:132124"/>
    </reaction>
</comment>
<dbReference type="InterPro" id="IPR036374">
    <property type="entry name" value="OxRdtase_Mopterin-bd_sf"/>
</dbReference>
<dbReference type="InterPro" id="IPR022867">
    <property type="entry name" value="MsrP"/>
</dbReference>
<dbReference type="AlphaFoldDB" id="A0A1S7LCB5"/>
<name>A0A1S7LCB5_MAGMO</name>
<dbReference type="HAMAP" id="MF_01206">
    <property type="entry name" value="MsrP"/>
    <property type="match status" value="1"/>
</dbReference>
<dbReference type="Gene3D" id="3.90.420.10">
    <property type="entry name" value="Oxidoreductase, molybdopterin-binding domain"/>
    <property type="match status" value="1"/>
</dbReference>
<accession>A0A1S7LCB5</accession>
<dbReference type="GO" id="GO:0043546">
    <property type="term" value="F:molybdopterin cofactor binding"/>
    <property type="evidence" value="ECO:0007669"/>
    <property type="project" value="UniProtKB-UniRule"/>
</dbReference>